<comment type="caution">
    <text evidence="2">The sequence shown here is derived from an EMBL/GenBank/DDBJ whole genome shotgun (WGS) entry which is preliminary data.</text>
</comment>
<feature type="transmembrane region" description="Helical" evidence="1">
    <location>
        <begin position="602"/>
        <end position="625"/>
    </location>
</feature>
<evidence type="ECO:0000313" key="3">
    <source>
        <dbReference type="Proteomes" id="UP000294835"/>
    </source>
</evidence>
<keyword evidence="1" id="KW-1133">Transmembrane helix</keyword>
<dbReference type="OrthoDB" id="6865449at2"/>
<proteinExistence type="predicted"/>
<protein>
    <recommendedName>
        <fullName evidence="4">Membrane-associated oxidoreductase</fullName>
    </recommendedName>
</protein>
<evidence type="ECO:0000256" key="1">
    <source>
        <dbReference type="SAM" id="Phobius"/>
    </source>
</evidence>
<name>A0A4R2PZJ8_9RHOB</name>
<evidence type="ECO:0000313" key="2">
    <source>
        <dbReference type="EMBL" id="TCP41713.1"/>
    </source>
</evidence>
<dbReference type="AlphaFoldDB" id="A0A4R2PZJ8"/>
<dbReference type="RefSeq" id="WP_132461652.1">
    <property type="nucleotide sequence ID" value="NZ_SLXP01000004.1"/>
</dbReference>
<keyword evidence="1" id="KW-0472">Membrane</keyword>
<evidence type="ECO:0008006" key="4">
    <source>
        <dbReference type="Google" id="ProtNLM"/>
    </source>
</evidence>
<keyword evidence="1" id="KW-0812">Transmembrane</keyword>
<dbReference type="Proteomes" id="UP000294835">
    <property type="component" value="Unassembled WGS sequence"/>
</dbReference>
<sequence length="630" mass="67841">MKRKLSEFDLTPAEQEIRDRLWDGKEVVLGDGTRPGPGAGPERQVTAAFLRSLVLDGFDDLDVPEWGVRVFGARITGELDLEGARIPRDVWVMNCRFHAAPVLRGAQIDTLGLNGSALPGLEADRLEARGDVVLRGAEVQGEVRLGGATLGGDLDGNGARLTAGQEGRALSAHGLDAKGFVFLRKVVAKGEIGLIGAKLGGDLGCEGARLTAGKGGRAVSADRLEARGSVVLDGVEAQGEVRLVGAKVGGSLDCDGARLTAGENGYALSADGLEARGSVFLRGVEAQGEVRLLSAKLRGVLTCEGARLTAVKRGRALTLQGLHLDGAFFLRDGAELHGALDLTAAEIGDINDDPACWPKQGDLLLDRCRYGAFTGGPVDAAARIRWLSLQDESRWGAEFWPQPWEQCARVLREMGHGAEARAILIEKERRQRAARRDRVTRRLARARADRDRAAPVAGVRPHTDRVIGLWLKLAFLRLWDAILGGVVGYGRRPQSAATWAMGFFLTGWIVFANSAGFGEIKPNAPMILRQAEWTRCAEGQATAAAYPHQVACFLDQPEAAAYPRFNAFIYSIDTLVPVVSLEMQSYWVPDESKPRGRWARAYLWLHIGAGWALSLLAVAGFSGLIKTDNT</sequence>
<dbReference type="EMBL" id="SLXP01000004">
    <property type="protein sequence ID" value="TCP41713.1"/>
    <property type="molecule type" value="Genomic_DNA"/>
</dbReference>
<gene>
    <name evidence="2" type="ORF">EV662_10456</name>
</gene>
<organism evidence="2 3">
    <name type="scientific">Rhodovulum marinum</name>
    <dbReference type="NCBI Taxonomy" id="320662"/>
    <lineage>
        <taxon>Bacteria</taxon>
        <taxon>Pseudomonadati</taxon>
        <taxon>Pseudomonadota</taxon>
        <taxon>Alphaproteobacteria</taxon>
        <taxon>Rhodobacterales</taxon>
        <taxon>Paracoccaceae</taxon>
        <taxon>Rhodovulum</taxon>
    </lineage>
</organism>
<reference evidence="2 3" key="1">
    <citation type="submission" date="2019-03" db="EMBL/GenBank/DDBJ databases">
        <title>Genomic Encyclopedia of Type Strains, Phase IV (KMG-IV): sequencing the most valuable type-strain genomes for metagenomic binning, comparative biology and taxonomic classification.</title>
        <authorList>
            <person name="Goeker M."/>
        </authorList>
    </citation>
    <scope>NUCLEOTIDE SEQUENCE [LARGE SCALE GENOMIC DNA]</scope>
    <source>
        <strain evidence="2 3">DSM 18063</strain>
    </source>
</reference>
<feature type="transmembrane region" description="Helical" evidence="1">
    <location>
        <begin position="496"/>
        <end position="517"/>
    </location>
</feature>
<accession>A0A4R2PZJ8</accession>
<keyword evidence="3" id="KW-1185">Reference proteome</keyword>